<name>A0ACB8BSF9_9AGAM</name>
<dbReference type="Proteomes" id="UP000790709">
    <property type="component" value="Unassembled WGS sequence"/>
</dbReference>
<evidence type="ECO:0000313" key="1">
    <source>
        <dbReference type="EMBL" id="KAH7928466.1"/>
    </source>
</evidence>
<evidence type="ECO:0000313" key="2">
    <source>
        <dbReference type="Proteomes" id="UP000790709"/>
    </source>
</evidence>
<sequence>MASESVLVDETPDKLKVKGHVQYETPDTISPTSVHHSPLEQFHIWFNEARKAGVHEPESMSLSTATPTGIPSSRMVLFRQLDTRGFVFYTNYTSRKSQELLANPHASLLFFWREQTRQVRVLGRVEKVSKEESEEYFKSRPIGSQLGAWASRQSSMIHEGELHARVEKLQQRFGVREGDSAGEVPLPEFWGGWRVVPREVEFWLGKPSRLHDRVRYLRKEGSPDDQPEWTIERLSP</sequence>
<keyword evidence="2" id="KW-1185">Reference proteome</keyword>
<gene>
    <name evidence="1" type="ORF">BV22DRAFT_1030772</name>
</gene>
<protein>
    <submittedName>
        <fullName evidence="1">Pyridoxamine 5'-phosphate oxidase</fullName>
    </submittedName>
</protein>
<organism evidence="1 2">
    <name type="scientific">Leucogyrophana mollusca</name>
    <dbReference type="NCBI Taxonomy" id="85980"/>
    <lineage>
        <taxon>Eukaryota</taxon>
        <taxon>Fungi</taxon>
        <taxon>Dikarya</taxon>
        <taxon>Basidiomycota</taxon>
        <taxon>Agaricomycotina</taxon>
        <taxon>Agaricomycetes</taxon>
        <taxon>Agaricomycetidae</taxon>
        <taxon>Boletales</taxon>
        <taxon>Boletales incertae sedis</taxon>
        <taxon>Leucogyrophana</taxon>
    </lineage>
</organism>
<accession>A0ACB8BSF9</accession>
<comment type="caution">
    <text evidence="1">The sequence shown here is derived from an EMBL/GenBank/DDBJ whole genome shotgun (WGS) entry which is preliminary data.</text>
</comment>
<proteinExistence type="predicted"/>
<reference evidence="1" key="1">
    <citation type="journal article" date="2021" name="New Phytol.">
        <title>Evolutionary innovations through gain and loss of genes in the ectomycorrhizal Boletales.</title>
        <authorList>
            <person name="Wu G."/>
            <person name="Miyauchi S."/>
            <person name="Morin E."/>
            <person name="Kuo A."/>
            <person name="Drula E."/>
            <person name="Varga T."/>
            <person name="Kohler A."/>
            <person name="Feng B."/>
            <person name="Cao Y."/>
            <person name="Lipzen A."/>
            <person name="Daum C."/>
            <person name="Hundley H."/>
            <person name="Pangilinan J."/>
            <person name="Johnson J."/>
            <person name="Barry K."/>
            <person name="LaButti K."/>
            <person name="Ng V."/>
            <person name="Ahrendt S."/>
            <person name="Min B."/>
            <person name="Choi I.G."/>
            <person name="Park H."/>
            <person name="Plett J.M."/>
            <person name="Magnuson J."/>
            <person name="Spatafora J.W."/>
            <person name="Nagy L.G."/>
            <person name="Henrissat B."/>
            <person name="Grigoriev I.V."/>
            <person name="Yang Z.L."/>
            <person name="Xu J."/>
            <person name="Martin F.M."/>
        </authorList>
    </citation>
    <scope>NUCLEOTIDE SEQUENCE</scope>
    <source>
        <strain evidence="1">KUC20120723A-06</strain>
    </source>
</reference>
<dbReference type="EMBL" id="MU266353">
    <property type="protein sequence ID" value="KAH7928466.1"/>
    <property type="molecule type" value="Genomic_DNA"/>
</dbReference>